<proteinExistence type="predicted"/>
<dbReference type="Proteomes" id="UP000680866">
    <property type="component" value="Chromosome"/>
</dbReference>
<keyword evidence="3" id="KW-1185">Reference proteome</keyword>
<name>A0A810MVD0_9ACTN</name>
<dbReference type="GO" id="GO:0007165">
    <property type="term" value="P:signal transduction"/>
    <property type="evidence" value="ECO:0007669"/>
    <property type="project" value="InterPro"/>
</dbReference>
<gene>
    <name evidence="2" type="ORF">Prubr_19930</name>
</gene>
<evidence type="ECO:0000313" key="3">
    <source>
        <dbReference type="Proteomes" id="UP000680866"/>
    </source>
</evidence>
<feature type="domain" description="TIR" evidence="1">
    <location>
        <begin position="5"/>
        <end position="132"/>
    </location>
</feature>
<sequence length="407" mass="46014">MGQYFFLSYARGDDDPWKKKFFDLLSAEVRAHAGLGRHERVGFFDTSTIEPGTEWPDELATALSQAHTFIALMAPRYFKSVNCGQEWSVFDGRLDQHRIEQGIRPPSLIPVMWMAGTEVHPVAARLQYPQLGLDQNDRPIGLRDLMRQGRYRDRKFQFIAELASTIVALHDDHPLPPPVDKPVLRLVPNAFAGPPVPAPREPVEARPTVKHVHFVVSAGSREEMSPVRSELGAYGSHDHSWAPYHPDPLTSVSDLASGLAMQRDFGAEVASIEGITDRLETAFRNNQIVVLLLDAWSSQLQAQRLALQRYDENSGPTTAVLAPWNPAIAENQSHWAQLDLECKRLLPRNVTRPDQEMFRLGIPNPESFGQCLEEVLEEAWSRVITRGHIYRIPQGEIRFDRPFLENP</sequence>
<dbReference type="RefSeq" id="WP_212824093.1">
    <property type="nucleotide sequence ID" value="NZ_AP023359.1"/>
</dbReference>
<evidence type="ECO:0000259" key="1">
    <source>
        <dbReference type="Pfam" id="PF13676"/>
    </source>
</evidence>
<dbReference type="EMBL" id="AP023359">
    <property type="protein sequence ID" value="BCJ64972.1"/>
    <property type="molecule type" value="Genomic_DNA"/>
</dbReference>
<dbReference type="NCBIfam" id="TIGR04276">
    <property type="entry name" value="FxsC_Cterm"/>
    <property type="match status" value="1"/>
</dbReference>
<organism evidence="2 3">
    <name type="scientific">Polymorphospora rubra</name>
    <dbReference type="NCBI Taxonomy" id="338584"/>
    <lineage>
        <taxon>Bacteria</taxon>
        <taxon>Bacillati</taxon>
        <taxon>Actinomycetota</taxon>
        <taxon>Actinomycetes</taxon>
        <taxon>Micromonosporales</taxon>
        <taxon>Micromonosporaceae</taxon>
        <taxon>Polymorphospora</taxon>
    </lineage>
</organism>
<dbReference type="AlphaFoldDB" id="A0A810MVD0"/>
<dbReference type="InterPro" id="IPR000157">
    <property type="entry name" value="TIR_dom"/>
</dbReference>
<dbReference type="SUPFAM" id="SSF52200">
    <property type="entry name" value="Toll/Interleukin receptor TIR domain"/>
    <property type="match status" value="1"/>
</dbReference>
<accession>A0A810MVD0</accession>
<evidence type="ECO:0000313" key="2">
    <source>
        <dbReference type="EMBL" id="BCJ64972.1"/>
    </source>
</evidence>
<dbReference type="InterPro" id="IPR047603">
    <property type="entry name" value="FxsC_N"/>
</dbReference>
<dbReference type="Pfam" id="PF13676">
    <property type="entry name" value="TIR_2"/>
    <property type="match status" value="1"/>
</dbReference>
<dbReference type="NCBIfam" id="NF040588">
    <property type="entry name" value="FxsC_Nterm"/>
    <property type="match status" value="1"/>
</dbReference>
<dbReference type="KEGG" id="pry:Prubr_19930"/>
<dbReference type="InterPro" id="IPR026367">
    <property type="entry name" value="FxsC_C"/>
</dbReference>
<protein>
    <recommendedName>
        <fullName evidence="1">TIR domain-containing protein</fullName>
    </recommendedName>
</protein>
<dbReference type="InterPro" id="IPR035897">
    <property type="entry name" value="Toll_tir_struct_dom_sf"/>
</dbReference>
<dbReference type="Gene3D" id="3.40.50.10140">
    <property type="entry name" value="Toll/interleukin-1 receptor homology (TIR) domain"/>
    <property type="match status" value="1"/>
</dbReference>
<reference evidence="2" key="1">
    <citation type="submission" date="2020-08" db="EMBL/GenBank/DDBJ databases">
        <title>Whole genome shotgun sequence of Polymorphospora rubra NBRC 101157.</title>
        <authorList>
            <person name="Komaki H."/>
            <person name="Tamura T."/>
        </authorList>
    </citation>
    <scope>NUCLEOTIDE SEQUENCE</scope>
    <source>
        <strain evidence="2">NBRC 101157</strain>
    </source>
</reference>